<sequence>MLSGFLMDFARYSIIFCILYVIIKIIYCKKKLIKIEYKKEIINIIFYSYLAGLLSQTILPIINIGIVDGKVFIDIATYGNGRINIIPFRTIMEYVKGINDTRGIETVSISKINLIANIGLFIPFGLLFPVCVRKIDNKYTILIGTLLSLFIEVIQIFIKRGTDIDDVILNTIGVLVGWLIFIFVLRPRYKAKNF</sequence>
<accession>A0A415L7F2</accession>
<dbReference type="AlphaFoldDB" id="A0A415L7F2"/>
<reference evidence="3 4" key="1">
    <citation type="submission" date="2018-08" db="EMBL/GenBank/DDBJ databases">
        <title>A genome reference for cultivated species of the human gut microbiota.</title>
        <authorList>
            <person name="Zou Y."/>
            <person name="Xue W."/>
            <person name="Luo G."/>
        </authorList>
    </citation>
    <scope>NUCLEOTIDE SEQUENCE [LARGE SCALE GENOMIC DNA]</scope>
    <source>
        <strain evidence="3 4">AF37-4</strain>
    </source>
</reference>
<dbReference type="PANTHER" id="PTHR36834">
    <property type="entry name" value="MEMBRANE PROTEIN-RELATED"/>
    <property type="match status" value="1"/>
</dbReference>
<dbReference type="Pfam" id="PF04892">
    <property type="entry name" value="VanZ"/>
    <property type="match status" value="1"/>
</dbReference>
<keyword evidence="1" id="KW-1133">Transmembrane helix</keyword>
<organism evidence="3 4">
    <name type="scientific">Eubacterium ventriosum</name>
    <dbReference type="NCBI Taxonomy" id="39496"/>
    <lineage>
        <taxon>Bacteria</taxon>
        <taxon>Bacillati</taxon>
        <taxon>Bacillota</taxon>
        <taxon>Clostridia</taxon>
        <taxon>Eubacteriales</taxon>
        <taxon>Eubacteriaceae</taxon>
        <taxon>Eubacterium</taxon>
    </lineage>
</organism>
<protein>
    <submittedName>
        <fullName evidence="3">VanZ family protein</fullName>
    </submittedName>
</protein>
<feature type="transmembrane region" description="Helical" evidence="1">
    <location>
        <begin position="114"/>
        <end position="132"/>
    </location>
</feature>
<gene>
    <name evidence="3" type="ORF">DW018_08045</name>
</gene>
<dbReference type="EMBL" id="QROT01000006">
    <property type="protein sequence ID" value="RHL44471.1"/>
    <property type="molecule type" value="Genomic_DNA"/>
</dbReference>
<evidence type="ECO:0000313" key="4">
    <source>
        <dbReference type="Proteomes" id="UP000283314"/>
    </source>
</evidence>
<keyword evidence="1" id="KW-0472">Membrane</keyword>
<evidence type="ECO:0000256" key="1">
    <source>
        <dbReference type="SAM" id="Phobius"/>
    </source>
</evidence>
<dbReference type="InterPro" id="IPR006976">
    <property type="entry name" value="VanZ-like"/>
</dbReference>
<dbReference type="PANTHER" id="PTHR36834:SF1">
    <property type="entry name" value="INTEGRAL MEMBRANE PROTEIN"/>
    <property type="match status" value="1"/>
</dbReference>
<evidence type="ECO:0000259" key="2">
    <source>
        <dbReference type="Pfam" id="PF04892"/>
    </source>
</evidence>
<keyword evidence="1" id="KW-0812">Transmembrane</keyword>
<feature type="transmembrane region" description="Helical" evidence="1">
    <location>
        <begin position="41"/>
        <end position="62"/>
    </location>
</feature>
<proteinExistence type="predicted"/>
<dbReference type="InterPro" id="IPR053150">
    <property type="entry name" value="Teicoplanin_resist-assoc"/>
</dbReference>
<feature type="transmembrane region" description="Helical" evidence="1">
    <location>
        <begin position="164"/>
        <end position="185"/>
    </location>
</feature>
<feature type="transmembrane region" description="Helical" evidence="1">
    <location>
        <begin position="139"/>
        <end position="158"/>
    </location>
</feature>
<comment type="caution">
    <text evidence="3">The sequence shown here is derived from an EMBL/GenBank/DDBJ whole genome shotgun (WGS) entry which is preliminary data.</text>
</comment>
<feature type="domain" description="VanZ-like" evidence="2">
    <location>
        <begin position="77"/>
        <end position="184"/>
    </location>
</feature>
<dbReference type="Proteomes" id="UP000283314">
    <property type="component" value="Unassembled WGS sequence"/>
</dbReference>
<feature type="transmembrane region" description="Helical" evidence="1">
    <location>
        <begin position="12"/>
        <end position="29"/>
    </location>
</feature>
<name>A0A415L7F2_9FIRM</name>
<evidence type="ECO:0000313" key="3">
    <source>
        <dbReference type="EMBL" id="RHL44471.1"/>
    </source>
</evidence>